<evidence type="ECO:0000259" key="2">
    <source>
        <dbReference type="Pfam" id="PF00135"/>
    </source>
</evidence>
<feature type="domain" description="Carboxylesterase type B" evidence="2">
    <location>
        <begin position="4"/>
        <end position="255"/>
    </location>
</feature>
<accession>A0ABQ9EHD7</accession>
<gene>
    <name evidence="3" type="ORF">KUTeg_019393</name>
</gene>
<name>A0ABQ9EHD7_TEGGR</name>
<reference evidence="3 4" key="1">
    <citation type="submission" date="2022-12" db="EMBL/GenBank/DDBJ databases">
        <title>Chromosome-level genome of Tegillarca granosa.</title>
        <authorList>
            <person name="Kim J."/>
        </authorList>
    </citation>
    <scope>NUCLEOTIDE SEQUENCE [LARGE SCALE GENOMIC DNA]</scope>
    <source>
        <strain evidence="3">Teg-2019</strain>
        <tissue evidence="3">Adductor muscle</tissue>
    </source>
</reference>
<dbReference type="Pfam" id="PF00135">
    <property type="entry name" value="COesterase"/>
    <property type="match status" value="1"/>
</dbReference>
<proteinExistence type="inferred from homology"/>
<comment type="similarity">
    <text evidence="1">Belongs to the type-B carboxylesterase/lipase family.</text>
</comment>
<dbReference type="InterPro" id="IPR002018">
    <property type="entry name" value="CarbesteraseB"/>
</dbReference>
<dbReference type="InterPro" id="IPR051093">
    <property type="entry name" value="Neuroligin/BSAL"/>
</dbReference>
<protein>
    <recommendedName>
        <fullName evidence="2">Carboxylesterase type B domain-containing protein</fullName>
    </recommendedName>
</protein>
<evidence type="ECO:0000313" key="4">
    <source>
        <dbReference type="Proteomes" id="UP001217089"/>
    </source>
</evidence>
<dbReference type="SUPFAM" id="SSF53474">
    <property type="entry name" value="alpha/beta-Hydrolases"/>
    <property type="match status" value="1"/>
</dbReference>
<dbReference type="Gene3D" id="3.40.50.1820">
    <property type="entry name" value="alpha/beta hydrolase"/>
    <property type="match status" value="1"/>
</dbReference>
<organism evidence="3 4">
    <name type="scientific">Tegillarca granosa</name>
    <name type="common">Malaysian cockle</name>
    <name type="synonym">Anadara granosa</name>
    <dbReference type="NCBI Taxonomy" id="220873"/>
    <lineage>
        <taxon>Eukaryota</taxon>
        <taxon>Metazoa</taxon>
        <taxon>Spiralia</taxon>
        <taxon>Lophotrochozoa</taxon>
        <taxon>Mollusca</taxon>
        <taxon>Bivalvia</taxon>
        <taxon>Autobranchia</taxon>
        <taxon>Pteriomorphia</taxon>
        <taxon>Arcoida</taxon>
        <taxon>Arcoidea</taxon>
        <taxon>Arcidae</taxon>
        <taxon>Tegillarca</taxon>
    </lineage>
</organism>
<evidence type="ECO:0000313" key="3">
    <source>
        <dbReference type="EMBL" id="KAJ8302997.1"/>
    </source>
</evidence>
<sequence length="256" mass="29064">MDDIIHEVKCEKADTASIVECLRAVPRVNFSNITMKLFHSGFTDLYIGVAPKIDNDLIKKPLDFNTDLGSSLEFFRSLDYMTGYTNGEGVSIVTMEEVMDLQQGFNISEGISSDALCSRFVPRIAKRSFDSIPEVSEALCIAYRADDRFQQAKNAVELCGHFMFAHGAVQSLLAHSKQNQATNTYQYILTRPVTYILGTQLPKWFEGAPHGLDLSYLFDFKDKDMEFLINLTFTDADKNMKQTMMKYWTNFAKTEC</sequence>
<dbReference type="Proteomes" id="UP001217089">
    <property type="component" value="Unassembled WGS sequence"/>
</dbReference>
<keyword evidence="4" id="KW-1185">Reference proteome</keyword>
<dbReference type="InterPro" id="IPR029058">
    <property type="entry name" value="AB_hydrolase_fold"/>
</dbReference>
<dbReference type="PANTHER" id="PTHR43903">
    <property type="entry name" value="NEUROLIGIN"/>
    <property type="match status" value="1"/>
</dbReference>
<comment type="caution">
    <text evidence="3">The sequence shown here is derived from an EMBL/GenBank/DDBJ whole genome shotgun (WGS) entry which is preliminary data.</text>
</comment>
<evidence type="ECO:0000256" key="1">
    <source>
        <dbReference type="ARBA" id="ARBA00005964"/>
    </source>
</evidence>
<dbReference type="EMBL" id="JARBDR010000917">
    <property type="protein sequence ID" value="KAJ8302997.1"/>
    <property type="molecule type" value="Genomic_DNA"/>
</dbReference>